<dbReference type="PANTHER" id="PTHR30255">
    <property type="entry name" value="SINGLE-STRANDED-DNA-SPECIFIC EXONUCLEASE RECJ"/>
    <property type="match status" value="1"/>
</dbReference>
<dbReference type="Gene3D" id="3.90.1640.30">
    <property type="match status" value="1"/>
</dbReference>
<reference evidence="9 10" key="1">
    <citation type="submission" date="2021-01" db="EMBL/GenBank/DDBJ databases">
        <title>Genome public.</title>
        <authorList>
            <person name="Liu C."/>
            <person name="Sun Q."/>
        </authorList>
    </citation>
    <scope>NUCLEOTIDE SEQUENCE [LARGE SCALE GENOMIC DNA]</scope>
    <source>
        <strain evidence="9 10">YIM B02564</strain>
    </source>
</reference>
<keyword evidence="10" id="KW-1185">Reference proteome</keyword>
<dbReference type="InterPro" id="IPR003156">
    <property type="entry name" value="DHHA1_dom"/>
</dbReference>
<comment type="similarity">
    <text evidence="1">Belongs to the RecJ family.</text>
</comment>
<organism evidence="9 10">
    <name type="scientific">Neobacillus paridis</name>
    <dbReference type="NCBI Taxonomy" id="2803862"/>
    <lineage>
        <taxon>Bacteria</taxon>
        <taxon>Bacillati</taxon>
        <taxon>Bacillota</taxon>
        <taxon>Bacilli</taxon>
        <taxon>Bacillales</taxon>
        <taxon>Bacillaceae</taxon>
        <taxon>Neobacillus</taxon>
    </lineage>
</organism>
<feature type="domain" description="RecJ OB" evidence="8">
    <location>
        <begin position="474"/>
        <end position="566"/>
    </location>
</feature>
<accession>A0ABS1TQK6</accession>
<dbReference type="InterPro" id="IPR001667">
    <property type="entry name" value="DDH_dom"/>
</dbReference>
<evidence type="ECO:0000259" key="6">
    <source>
        <dbReference type="Pfam" id="PF01368"/>
    </source>
</evidence>
<evidence type="ECO:0000256" key="3">
    <source>
        <dbReference type="ARBA" id="ARBA00022722"/>
    </source>
</evidence>
<sequence length="569" mass="63262">MNQTKVQSKWKVAPEIDPSFHQRLNRQLKGLGKRSIHPLVARHLQSMGMTSVREAIQFLFPKKDHCHSPWKLKGMRETVEQLENAIVGGLPITVVGDYDVDGVMATAIAYQALQELGAVVDTYLPHRTKEGYGIKPLIVENLKKRGTKVILTVDNGIAAHEAASLAKHYGMTVLITDHHTPGENLPVADSIINPHQVGCSYPFKQICGGAIAYKLAQALFEYMGMDDELVHQFDEMLAICTVADVMPLRDENRYFVLNGLKKMKKKPSRPVKDLLKALGMTTQQLDETAIGFYIGPALNAPGRLDSAEDSLKLFLSKTPHESIMMANMCVEMNKRRKELVEKTMKIAETLITPTPVQVLKMDVHEGIAGIIAGQVKESTGCPTFVLTPAHTESGQIILKGSARSHEGFSLYRCLKDISDNHPEWFLGWGGHAAAAGLSIRPEYVEEFAKSVNDLYHSVEIEESAPYYLDTISEDAMEDLSFELARLAPFGMGHLRPVFKVDCHIVEKKIFGPKQNHLRLLSAGGKEYTLFRGAELPITTNQKASIYVSIGRSVFAGREKMDVFIEDIEQ</sequence>
<evidence type="ECO:0000259" key="7">
    <source>
        <dbReference type="Pfam" id="PF02272"/>
    </source>
</evidence>
<evidence type="ECO:0000256" key="4">
    <source>
        <dbReference type="ARBA" id="ARBA00022801"/>
    </source>
</evidence>
<name>A0ABS1TQK6_9BACI</name>
<dbReference type="InterPro" id="IPR004610">
    <property type="entry name" value="RecJ"/>
</dbReference>
<proteinExistence type="inferred from homology"/>
<gene>
    <name evidence="9" type="primary">recJ</name>
    <name evidence="9" type="ORF">JK635_08160</name>
</gene>
<evidence type="ECO:0000313" key="9">
    <source>
        <dbReference type="EMBL" id="MBL4952185.1"/>
    </source>
</evidence>
<keyword evidence="3" id="KW-0540">Nuclease</keyword>
<dbReference type="Proteomes" id="UP000623967">
    <property type="component" value="Unassembled WGS sequence"/>
</dbReference>
<dbReference type="GO" id="GO:0004527">
    <property type="term" value="F:exonuclease activity"/>
    <property type="evidence" value="ECO:0007669"/>
    <property type="project" value="UniProtKB-KW"/>
</dbReference>
<dbReference type="InterPro" id="IPR051673">
    <property type="entry name" value="SSDNA_exonuclease_RecJ"/>
</dbReference>
<feature type="domain" description="DHHA1" evidence="7">
    <location>
        <begin position="356"/>
        <end position="454"/>
    </location>
</feature>
<evidence type="ECO:0000313" key="10">
    <source>
        <dbReference type="Proteomes" id="UP000623967"/>
    </source>
</evidence>
<dbReference type="NCBIfam" id="TIGR00644">
    <property type="entry name" value="recJ"/>
    <property type="match status" value="1"/>
</dbReference>
<dbReference type="RefSeq" id="WP_202653463.1">
    <property type="nucleotide sequence ID" value="NZ_JAESWB010000134.1"/>
</dbReference>
<evidence type="ECO:0000259" key="8">
    <source>
        <dbReference type="Pfam" id="PF17768"/>
    </source>
</evidence>
<comment type="caution">
    <text evidence="9">The sequence shown here is derived from an EMBL/GenBank/DDBJ whole genome shotgun (WGS) entry which is preliminary data.</text>
</comment>
<feature type="domain" description="DDH" evidence="6">
    <location>
        <begin position="92"/>
        <end position="238"/>
    </location>
</feature>
<keyword evidence="4" id="KW-0378">Hydrolase</keyword>
<evidence type="ECO:0000256" key="2">
    <source>
        <dbReference type="ARBA" id="ARBA00019841"/>
    </source>
</evidence>
<dbReference type="EMBL" id="JAESWB010000134">
    <property type="protein sequence ID" value="MBL4952185.1"/>
    <property type="molecule type" value="Genomic_DNA"/>
</dbReference>
<dbReference type="InterPro" id="IPR041122">
    <property type="entry name" value="RecJ_OB"/>
</dbReference>
<dbReference type="Pfam" id="PF01368">
    <property type="entry name" value="DHH"/>
    <property type="match status" value="1"/>
</dbReference>
<dbReference type="SUPFAM" id="SSF64182">
    <property type="entry name" value="DHH phosphoesterases"/>
    <property type="match status" value="1"/>
</dbReference>
<evidence type="ECO:0000256" key="1">
    <source>
        <dbReference type="ARBA" id="ARBA00005915"/>
    </source>
</evidence>
<keyword evidence="5 9" id="KW-0269">Exonuclease</keyword>
<dbReference type="PANTHER" id="PTHR30255:SF2">
    <property type="entry name" value="SINGLE-STRANDED-DNA-SPECIFIC EXONUCLEASE RECJ"/>
    <property type="match status" value="1"/>
</dbReference>
<evidence type="ECO:0000256" key="5">
    <source>
        <dbReference type="ARBA" id="ARBA00022839"/>
    </source>
</evidence>
<dbReference type="Gene3D" id="3.10.310.30">
    <property type="match status" value="1"/>
</dbReference>
<protein>
    <recommendedName>
        <fullName evidence="2">Single-stranded-DNA-specific exonuclease RecJ</fullName>
    </recommendedName>
</protein>
<dbReference type="Pfam" id="PF17768">
    <property type="entry name" value="RecJ_OB"/>
    <property type="match status" value="1"/>
</dbReference>
<dbReference type="Pfam" id="PF02272">
    <property type="entry name" value="DHHA1"/>
    <property type="match status" value="1"/>
</dbReference>
<dbReference type="InterPro" id="IPR038763">
    <property type="entry name" value="DHH_sf"/>
</dbReference>